<proteinExistence type="predicted"/>
<gene>
    <name evidence="1" type="ORF">ACE02W_07235</name>
</gene>
<name>A0ABV4VH09_9GAMM</name>
<keyword evidence="2" id="KW-1185">Reference proteome</keyword>
<accession>A0ABV4VH09</accession>
<organism evidence="1 2">
    <name type="scientific">Shewanella mangrovisoli</name>
    <dbReference type="NCBI Taxonomy" id="2864211"/>
    <lineage>
        <taxon>Bacteria</taxon>
        <taxon>Pseudomonadati</taxon>
        <taxon>Pseudomonadota</taxon>
        <taxon>Gammaproteobacteria</taxon>
        <taxon>Alteromonadales</taxon>
        <taxon>Shewanellaceae</taxon>
        <taxon>Shewanella</taxon>
    </lineage>
</organism>
<evidence type="ECO:0000313" key="2">
    <source>
        <dbReference type="Proteomes" id="UP001576708"/>
    </source>
</evidence>
<evidence type="ECO:0000313" key="1">
    <source>
        <dbReference type="EMBL" id="MFB2619588.1"/>
    </source>
</evidence>
<reference evidence="1 2" key="1">
    <citation type="submission" date="2024-09" db="EMBL/GenBank/DDBJ databases">
        <authorList>
            <person name="Zhang Y."/>
        </authorList>
    </citation>
    <scope>NUCLEOTIDE SEQUENCE [LARGE SCALE GENOMIC DNA]</scope>
    <source>
        <strain evidence="1 2">ZJ318</strain>
    </source>
</reference>
<dbReference type="EMBL" id="JBHFGU010000002">
    <property type="protein sequence ID" value="MFB2619588.1"/>
    <property type="molecule type" value="Genomic_DNA"/>
</dbReference>
<protein>
    <submittedName>
        <fullName evidence="1">Uncharacterized protein</fullName>
    </submittedName>
</protein>
<dbReference type="Proteomes" id="UP001576708">
    <property type="component" value="Unassembled WGS sequence"/>
</dbReference>
<dbReference type="RefSeq" id="WP_342201200.1">
    <property type="nucleotide sequence ID" value="NZ_JBCATE010000002.1"/>
</dbReference>
<sequence>MKVQIISGVMIRGTAVFPKTGEGKSAVDSVVEVTKAEARDLVRAGQAKVVKDSTKVTVEIKDPESEADALDDFFGEEEIEE</sequence>
<comment type="caution">
    <text evidence="1">The sequence shown here is derived from an EMBL/GenBank/DDBJ whole genome shotgun (WGS) entry which is preliminary data.</text>
</comment>